<feature type="transmembrane region" description="Helical" evidence="6">
    <location>
        <begin position="177"/>
        <end position="201"/>
    </location>
</feature>
<comment type="subcellular location">
    <subcellularLocation>
        <location evidence="1">Cell membrane</location>
        <topology evidence="1">Multi-pass membrane protein</topology>
    </subcellularLocation>
</comment>
<evidence type="ECO:0000256" key="3">
    <source>
        <dbReference type="ARBA" id="ARBA00022692"/>
    </source>
</evidence>
<evidence type="ECO:0000256" key="2">
    <source>
        <dbReference type="ARBA" id="ARBA00022475"/>
    </source>
</evidence>
<feature type="transmembrane region" description="Helical" evidence="6">
    <location>
        <begin position="344"/>
        <end position="363"/>
    </location>
</feature>
<feature type="transmembrane region" description="Helical" evidence="6">
    <location>
        <begin position="283"/>
        <end position="302"/>
    </location>
</feature>
<feature type="transmembrane region" description="Helical" evidence="6">
    <location>
        <begin position="32"/>
        <end position="51"/>
    </location>
</feature>
<keyword evidence="2" id="KW-1003">Cell membrane</keyword>
<organism evidence="8 9">
    <name type="scientific">Candidatus Merdivivens pullicola</name>
    <dbReference type="NCBI Taxonomy" id="2840872"/>
    <lineage>
        <taxon>Bacteria</taxon>
        <taxon>Pseudomonadati</taxon>
        <taxon>Bacteroidota</taxon>
        <taxon>Bacteroidia</taxon>
        <taxon>Bacteroidales</taxon>
        <taxon>Muribaculaceae</taxon>
        <taxon>Muribaculaceae incertae sedis</taxon>
        <taxon>Candidatus Merdivivens</taxon>
    </lineage>
</organism>
<dbReference type="InterPro" id="IPR013525">
    <property type="entry name" value="ABC2_TM"/>
</dbReference>
<reference evidence="8" key="1">
    <citation type="submission" date="2020-10" db="EMBL/GenBank/DDBJ databases">
        <authorList>
            <person name="Gilroy R."/>
        </authorList>
    </citation>
    <scope>NUCLEOTIDE SEQUENCE</scope>
    <source>
        <strain evidence="8">B1-8020</strain>
    </source>
</reference>
<evidence type="ECO:0000256" key="4">
    <source>
        <dbReference type="ARBA" id="ARBA00022989"/>
    </source>
</evidence>
<dbReference type="PANTHER" id="PTHR30294:SF46">
    <property type="entry name" value="ABC TRANSPORTER PERMEASE"/>
    <property type="match status" value="1"/>
</dbReference>
<name>A0A9D9IK16_9BACT</name>
<sequence length="381" mass="42585">MKKIFSNIKHWSSAWYGTFSEELRNIFNDSGVLIVFFVAGLGYPLLFGLIFKNGTIDDMPIAVVDNSHSLAGREFSRTLDATPEISAKYHCANMEEAQSLMRQRKVHGIVMIPEDFGDCLARGGQAHISTYADMSSFLYYKNLTMGTNMAMLHEMHRHSGLPQPVRYEANLPYNRNLSYTIFFIAAVLPIVIQQTMFYGVSMLSGTMREENRNMNTSLSGRGAAYWLLYMGIGTYTLSLVPEILGLPQNCGFGSIFVLLLFYVTACVAFSFTFSSMIRHRETVFILFLFMSPICLFLTGFSWPTSSFPEFWKIFSYIFPSTFATRAFININSAGAGLGLAVPQLTALAVQTIAYYILSNLLLLRTARSKTPALCPGLESGS</sequence>
<dbReference type="EMBL" id="JADIMA010000081">
    <property type="protein sequence ID" value="MBO8473541.1"/>
    <property type="molecule type" value="Genomic_DNA"/>
</dbReference>
<dbReference type="PANTHER" id="PTHR30294">
    <property type="entry name" value="MEMBRANE COMPONENT OF ABC TRANSPORTER YHHJ-RELATED"/>
    <property type="match status" value="1"/>
</dbReference>
<feature type="transmembrane region" description="Helical" evidence="6">
    <location>
        <begin position="252"/>
        <end position="271"/>
    </location>
</feature>
<keyword evidence="3 6" id="KW-0812">Transmembrane</keyword>
<gene>
    <name evidence="8" type="ORF">IAB81_07960</name>
</gene>
<dbReference type="GO" id="GO:0140359">
    <property type="term" value="F:ABC-type transporter activity"/>
    <property type="evidence" value="ECO:0007669"/>
    <property type="project" value="InterPro"/>
</dbReference>
<evidence type="ECO:0000313" key="9">
    <source>
        <dbReference type="Proteomes" id="UP000823604"/>
    </source>
</evidence>
<evidence type="ECO:0000313" key="8">
    <source>
        <dbReference type="EMBL" id="MBO8473541.1"/>
    </source>
</evidence>
<proteinExistence type="predicted"/>
<dbReference type="Proteomes" id="UP000823604">
    <property type="component" value="Unassembled WGS sequence"/>
</dbReference>
<keyword evidence="4 6" id="KW-1133">Transmembrane helix</keyword>
<evidence type="ECO:0000259" key="7">
    <source>
        <dbReference type="Pfam" id="PF12698"/>
    </source>
</evidence>
<dbReference type="Pfam" id="PF12698">
    <property type="entry name" value="ABC2_membrane_3"/>
    <property type="match status" value="1"/>
</dbReference>
<evidence type="ECO:0000256" key="1">
    <source>
        <dbReference type="ARBA" id="ARBA00004651"/>
    </source>
</evidence>
<dbReference type="GO" id="GO:0005886">
    <property type="term" value="C:plasma membrane"/>
    <property type="evidence" value="ECO:0007669"/>
    <property type="project" value="UniProtKB-SubCell"/>
</dbReference>
<feature type="domain" description="ABC-2 type transporter transmembrane" evidence="7">
    <location>
        <begin position="32"/>
        <end position="358"/>
    </location>
</feature>
<dbReference type="InterPro" id="IPR051449">
    <property type="entry name" value="ABC-2_transporter_component"/>
</dbReference>
<evidence type="ECO:0000256" key="6">
    <source>
        <dbReference type="SAM" id="Phobius"/>
    </source>
</evidence>
<comment type="caution">
    <text evidence="8">The sequence shown here is derived from an EMBL/GenBank/DDBJ whole genome shotgun (WGS) entry which is preliminary data.</text>
</comment>
<accession>A0A9D9IK16</accession>
<protein>
    <submittedName>
        <fullName evidence="8">ABC transporter permease</fullName>
    </submittedName>
</protein>
<feature type="transmembrane region" description="Helical" evidence="6">
    <location>
        <begin position="222"/>
        <end position="240"/>
    </location>
</feature>
<dbReference type="AlphaFoldDB" id="A0A9D9IK16"/>
<reference evidence="8" key="2">
    <citation type="journal article" date="2021" name="PeerJ">
        <title>Extensive microbial diversity within the chicken gut microbiome revealed by metagenomics and culture.</title>
        <authorList>
            <person name="Gilroy R."/>
            <person name="Ravi A."/>
            <person name="Getino M."/>
            <person name="Pursley I."/>
            <person name="Horton D.L."/>
            <person name="Alikhan N.F."/>
            <person name="Baker D."/>
            <person name="Gharbi K."/>
            <person name="Hall N."/>
            <person name="Watson M."/>
            <person name="Adriaenssens E.M."/>
            <person name="Foster-Nyarko E."/>
            <person name="Jarju S."/>
            <person name="Secka A."/>
            <person name="Antonio M."/>
            <person name="Oren A."/>
            <person name="Chaudhuri R.R."/>
            <person name="La Ragione R."/>
            <person name="Hildebrand F."/>
            <person name="Pallen M.J."/>
        </authorList>
    </citation>
    <scope>NUCLEOTIDE SEQUENCE</scope>
    <source>
        <strain evidence="8">B1-8020</strain>
    </source>
</reference>
<evidence type="ECO:0000256" key="5">
    <source>
        <dbReference type="ARBA" id="ARBA00023136"/>
    </source>
</evidence>
<dbReference type="Gene3D" id="3.40.1710.10">
    <property type="entry name" value="abc type-2 transporter like domain"/>
    <property type="match status" value="1"/>
</dbReference>
<keyword evidence="5 6" id="KW-0472">Membrane</keyword>